<reference evidence="1" key="1">
    <citation type="submission" date="2014-11" db="EMBL/GenBank/DDBJ databases">
        <authorList>
            <person name="Amaro Gonzalez C."/>
        </authorList>
    </citation>
    <scope>NUCLEOTIDE SEQUENCE</scope>
</reference>
<organism evidence="1">
    <name type="scientific">Anguilla anguilla</name>
    <name type="common">European freshwater eel</name>
    <name type="synonym">Muraena anguilla</name>
    <dbReference type="NCBI Taxonomy" id="7936"/>
    <lineage>
        <taxon>Eukaryota</taxon>
        <taxon>Metazoa</taxon>
        <taxon>Chordata</taxon>
        <taxon>Craniata</taxon>
        <taxon>Vertebrata</taxon>
        <taxon>Euteleostomi</taxon>
        <taxon>Actinopterygii</taxon>
        <taxon>Neopterygii</taxon>
        <taxon>Teleostei</taxon>
        <taxon>Anguilliformes</taxon>
        <taxon>Anguillidae</taxon>
        <taxon>Anguilla</taxon>
    </lineage>
</organism>
<proteinExistence type="predicted"/>
<reference evidence="1" key="2">
    <citation type="journal article" date="2015" name="Fish Shellfish Immunol.">
        <title>Early steps in the European eel (Anguilla anguilla)-Vibrio vulnificus interaction in the gills: Role of the RtxA13 toxin.</title>
        <authorList>
            <person name="Callol A."/>
            <person name="Pajuelo D."/>
            <person name="Ebbesson L."/>
            <person name="Teles M."/>
            <person name="MacKenzie S."/>
            <person name="Amaro C."/>
        </authorList>
    </citation>
    <scope>NUCLEOTIDE SEQUENCE</scope>
</reference>
<protein>
    <submittedName>
        <fullName evidence="1">Uncharacterized protein</fullName>
    </submittedName>
</protein>
<dbReference type="AlphaFoldDB" id="A0A0E9X7V6"/>
<name>A0A0E9X7V6_ANGAN</name>
<dbReference type="EMBL" id="GBXM01010642">
    <property type="protein sequence ID" value="JAH97935.1"/>
    <property type="molecule type" value="Transcribed_RNA"/>
</dbReference>
<sequence length="67" mass="7296">MFWNCSHGPHVGNCGLTSKRVKGTTSSHLRVTYCGQNGSLALITSTGQWFLETVIPLQGGSFRLRNS</sequence>
<evidence type="ECO:0000313" key="1">
    <source>
        <dbReference type="EMBL" id="JAH97935.1"/>
    </source>
</evidence>
<accession>A0A0E9X7V6</accession>